<dbReference type="Proteomes" id="UP000183567">
    <property type="component" value="Unassembled WGS sequence"/>
</dbReference>
<accession>A0A1J8PNN8</accession>
<feature type="region of interest" description="Disordered" evidence="1">
    <location>
        <begin position="1"/>
        <end position="146"/>
    </location>
</feature>
<dbReference type="OrthoDB" id="3250036at2759"/>
<feature type="compositionally biased region" description="Polar residues" evidence="1">
    <location>
        <begin position="80"/>
        <end position="91"/>
    </location>
</feature>
<evidence type="ECO:0000313" key="2">
    <source>
        <dbReference type="EMBL" id="OJA10750.1"/>
    </source>
</evidence>
<comment type="caution">
    <text evidence="2">The sequence shown here is derived from an EMBL/GenBank/DDBJ whole genome shotgun (WGS) entry which is preliminary data.</text>
</comment>
<feature type="compositionally biased region" description="Polar residues" evidence="1">
    <location>
        <begin position="12"/>
        <end position="35"/>
    </location>
</feature>
<proteinExistence type="predicted"/>
<protein>
    <submittedName>
        <fullName evidence="2">Uncharacterized protein</fullName>
    </submittedName>
</protein>
<gene>
    <name evidence="2" type="ORF">AZE42_04251</name>
</gene>
<reference evidence="2 3" key="1">
    <citation type="submission" date="2016-03" db="EMBL/GenBank/DDBJ databases">
        <title>Comparative genomics of the ectomycorrhizal sister species Rhizopogon vinicolor and Rhizopogon vesiculosus (Basidiomycota: Boletales) reveals a divergence of the mating type B locus.</title>
        <authorList>
            <person name="Mujic A.B."/>
            <person name="Kuo A."/>
            <person name="Tritt A."/>
            <person name="Lipzen A."/>
            <person name="Chen C."/>
            <person name="Johnson J."/>
            <person name="Sharma A."/>
            <person name="Barry K."/>
            <person name="Grigoriev I.V."/>
            <person name="Spatafora J.W."/>
        </authorList>
    </citation>
    <scope>NUCLEOTIDE SEQUENCE [LARGE SCALE GENOMIC DNA]</scope>
    <source>
        <strain evidence="2 3">AM-OR11-056</strain>
    </source>
</reference>
<keyword evidence="3" id="KW-1185">Reference proteome</keyword>
<feature type="compositionally biased region" description="Basic and acidic residues" evidence="1">
    <location>
        <begin position="95"/>
        <end position="115"/>
    </location>
</feature>
<dbReference type="AlphaFoldDB" id="A0A1J8PNN8"/>
<name>A0A1J8PNN8_9AGAM</name>
<organism evidence="2 3">
    <name type="scientific">Rhizopogon vesiculosus</name>
    <dbReference type="NCBI Taxonomy" id="180088"/>
    <lineage>
        <taxon>Eukaryota</taxon>
        <taxon>Fungi</taxon>
        <taxon>Dikarya</taxon>
        <taxon>Basidiomycota</taxon>
        <taxon>Agaricomycotina</taxon>
        <taxon>Agaricomycetes</taxon>
        <taxon>Agaricomycetidae</taxon>
        <taxon>Boletales</taxon>
        <taxon>Suillineae</taxon>
        <taxon>Rhizopogonaceae</taxon>
        <taxon>Rhizopogon</taxon>
    </lineage>
</organism>
<sequence>MSNEYITDGQPRYSTKNSPEMRNTSANQSDATTGNYPPSGDTTSSGGYGSANSFSPAAQRGSLLPLVDETSAPRGGPKTAISQSTAGTDLTSELEDAKQGIDEPSRREMREHGEWADLNPYGQSTFESREEAKQGLGERYGGHGDA</sequence>
<evidence type="ECO:0000256" key="1">
    <source>
        <dbReference type="SAM" id="MobiDB-lite"/>
    </source>
</evidence>
<evidence type="ECO:0000313" key="3">
    <source>
        <dbReference type="Proteomes" id="UP000183567"/>
    </source>
</evidence>
<dbReference type="EMBL" id="LVVM01005377">
    <property type="protein sequence ID" value="OJA10750.1"/>
    <property type="molecule type" value="Genomic_DNA"/>
</dbReference>
<feature type="compositionally biased region" description="Low complexity" evidence="1">
    <location>
        <begin position="36"/>
        <end position="45"/>
    </location>
</feature>